<dbReference type="RefSeq" id="WP_157478651.1">
    <property type="nucleotide sequence ID" value="NZ_CP046566.1"/>
</dbReference>
<evidence type="ECO:0000313" key="3">
    <source>
        <dbReference type="Proteomes" id="UP000426027"/>
    </source>
</evidence>
<proteinExistence type="predicted"/>
<name>A0A6I6G7V7_9BACT</name>
<keyword evidence="1" id="KW-0732">Signal</keyword>
<dbReference type="EMBL" id="CP046566">
    <property type="protein sequence ID" value="QGW28294.1"/>
    <property type="molecule type" value="Genomic_DNA"/>
</dbReference>
<evidence type="ECO:0000313" key="2">
    <source>
        <dbReference type="EMBL" id="QGW28294.1"/>
    </source>
</evidence>
<reference evidence="2 3" key="1">
    <citation type="submission" date="2019-11" db="EMBL/GenBank/DDBJ databases">
        <authorList>
            <person name="Im W.T."/>
        </authorList>
    </citation>
    <scope>NUCLEOTIDE SEQUENCE [LARGE SCALE GENOMIC DNA]</scope>
    <source>
        <strain evidence="2 3">SB-02</strain>
    </source>
</reference>
<dbReference type="KEGG" id="fls:GLV81_09465"/>
<feature type="signal peptide" evidence="1">
    <location>
        <begin position="1"/>
        <end position="24"/>
    </location>
</feature>
<feature type="chain" id="PRO_5026130889" evidence="1">
    <location>
        <begin position="25"/>
        <end position="114"/>
    </location>
</feature>
<dbReference type="Proteomes" id="UP000426027">
    <property type="component" value="Chromosome"/>
</dbReference>
<accession>A0A6I6G7V7</accession>
<evidence type="ECO:0000256" key="1">
    <source>
        <dbReference type="SAM" id="SignalP"/>
    </source>
</evidence>
<sequence>MKNKSLFLAIPALLLMAIAIFAFSKPQPAAKATLTEQWFKYQGNINGGGTTNPANFEPISAPSCSGDAALCAIHVLSDGEAEPRPDETALLNMQTEINNAVSSGTPTSDVALED</sequence>
<protein>
    <submittedName>
        <fullName evidence="2">Uncharacterized protein</fullName>
    </submittedName>
</protein>
<keyword evidence="3" id="KW-1185">Reference proteome</keyword>
<dbReference type="AlphaFoldDB" id="A0A6I6G7V7"/>
<organism evidence="2 3">
    <name type="scientific">Phnomibacter ginsenosidimutans</name>
    <dbReference type="NCBI Taxonomy" id="2676868"/>
    <lineage>
        <taxon>Bacteria</taxon>
        <taxon>Pseudomonadati</taxon>
        <taxon>Bacteroidota</taxon>
        <taxon>Chitinophagia</taxon>
        <taxon>Chitinophagales</taxon>
        <taxon>Chitinophagaceae</taxon>
        <taxon>Phnomibacter</taxon>
    </lineage>
</organism>
<gene>
    <name evidence="2" type="ORF">GLV81_09465</name>
</gene>